<feature type="transmembrane region" description="Helical" evidence="1">
    <location>
        <begin position="66"/>
        <end position="89"/>
    </location>
</feature>
<evidence type="ECO:0000313" key="3">
    <source>
        <dbReference type="Proteomes" id="UP000729402"/>
    </source>
</evidence>
<sequence>MLQSLANVEVPLTPVEPRKRVAGAIEVGKLKFVGGWQQFAFLVSVIVTARAATVLTPSSLDAWGRVSVVVISYVALMVAAPSLVVQWWVDVIIIRTVTLGLATSLRPGGRSPCPVTCTRGGGSP</sequence>
<gene>
    <name evidence="2" type="ORF">GUJ93_ZPchr0011g28019</name>
</gene>
<reference evidence="2" key="2">
    <citation type="submission" date="2021-02" db="EMBL/GenBank/DDBJ databases">
        <authorList>
            <person name="Kimball J.A."/>
            <person name="Haas M.W."/>
            <person name="Macchietto M."/>
            <person name="Kono T."/>
            <person name="Duquette J."/>
            <person name="Shao M."/>
        </authorList>
    </citation>
    <scope>NUCLEOTIDE SEQUENCE</scope>
    <source>
        <tissue evidence="2">Fresh leaf tissue</tissue>
    </source>
</reference>
<keyword evidence="1" id="KW-1133">Transmembrane helix</keyword>
<evidence type="ECO:0000256" key="1">
    <source>
        <dbReference type="SAM" id="Phobius"/>
    </source>
</evidence>
<dbReference type="Proteomes" id="UP000729402">
    <property type="component" value="Unassembled WGS sequence"/>
</dbReference>
<name>A0A8J5WH70_ZIZPA</name>
<dbReference type="AlphaFoldDB" id="A0A8J5WH70"/>
<feature type="transmembrane region" description="Helical" evidence="1">
    <location>
        <begin position="39"/>
        <end position="60"/>
    </location>
</feature>
<accession>A0A8J5WH70</accession>
<organism evidence="2 3">
    <name type="scientific">Zizania palustris</name>
    <name type="common">Northern wild rice</name>
    <dbReference type="NCBI Taxonomy" id="103762"/>
    <lineage>
        <taxon>Eukaryota</taxon>
        <taxon>Viridiplantae</taxon>
        <taxon>Streptophyta</taxon>
        <taxon>Embryophyta</taxon>
        <taxon>Tracheophyta</taxon>
        <taxon>Spermatophyta</taxon>
        <taxon>Magnoliopsida</taxon>
        <taxon>Liliopsida</taxon>
        <taxon>Poales</taxon>
        <taxon>Poaceae</taxon>
        <taxon>BOP clade</taxon>
        <taxon>Oryzoideae</taxon>
        <taxon>Oryzeae</taxon>
        <taxon>Zizaniinae</taxon>
        <taxon>Zizania</taxon>
    </lineage>
</organism>
<comment type="caution">
    <text evidence="2">The sequence shown here is derived from an EMBL/GenBank/DDBJ whole genome shotgun (WGS) entry which is preliminary data.</text>
</comment>
<reference evidence="2" key="1">
    <citation type="journal article" date="2021" name="bioRxiv">
        <title>Whole Genome Assembly and Annotation of Northern Wild Rice, Zizania palustris L., Supports a Whole Genome Duplication in the Zizania Genus.</title>
        <authorList>
            <person name="Haas M."/>
            <person name="Kono T."/>
            <person name="Macchietto M."/>
            <person name="Millas R."/>
            <person name="McGilp L."/>
            <person name="Shao M."/>
            <person name="Duquette J."/>
            <person name="Hirsch C.N."/>
            <person name="Kimball J."/>
        </authorList>
    </citation>
    <scope>NUCLEOTIDE SEQUENCE</scope>
    <source>
        <tissue evidence="2">Fresh leaf tissue</tissue>
    </source>
</reference>
<dbReference type="EMBL" id="JAAALK010000081">
    <property type="protein sequence ID" value="KAG8089491.1"/>
    <property type="molecule type" value="Genomic_DNA"/>
</dbReference>
<keyword evidence="1" id="KW-0812">Transmembrane</keyword>
<keyword evidence="3" id="KW-1185">Reference proteome</keyword>
<evidence type="ECO:0000313" key="2">
    <source>
        <dbReference type="EMBL" id="KAG8089491.1"/>
    </source>
</evidence>
<keyword evidence="1" id="KW-0472">Membrane</keyword>
<protein>
    <submittedName>
        <fullName evidence="2">Uncharacterized protein</fullName>
    </submittedName>
</protein>
<proteinExistence type="predicted"/>